<keyword evidence="2" id="KW-1185">Reference proteome</keyword>
<dbReference type="AlphaFoldDB" id="M7BQZ7"/>
<gene>
    <name evidence="1" type="ORF">UY3_03113</name>
</gene>
<dbReference type="Proteomes" id="UP000031443">
    <property type="component" value="Unassembled WGS sequence"/>
</dbReference>
<proteinExistence type="predicted"/>
<reference evidence="2" key="1">
    <citation type="journal article" date="2013" name="Nat. Genet.">
        <title>The draft genomes of soft-shell turtle and green sea turtle yield insights into the development and evolution of the turtle-specific body plan.</title>
        <authorList>
            <person name="Wang Z."/>
            <person name="Pascual-Anaya J."/>
            <person name="Zadissa A."/>
            <person name="Li W."/>
            <person name="Niimura Y."/>
            <person name="Huang Z."/>
            <person name="Li C."/>
            <person name="White S."/>
            <person name="Xiong Z."/>
            <person name="Fang D."/>
            <person name="Wang B."/>
            <person name="Ming Y."/>
            <person name="Chen Y."/>
            <person name="Zheng Y."/>
            <person name="Kuraku S."/>
            <person name="Pignatelli M."/>
            <person name="Herrero J."/>
            <person name="Beal K."/>
            <person name="Nozawa M."/>
            <person name="Li Q."/>
            <person name="Wang J."/>
            <person name="Zhang H."/>
            <person name="Yu L."/>
            <person name="Shigenobu S."/>
            <person name="Wang J."/>
            <person name="Liu J."/>
            <person name="Flicek P."/>
            <person name="Searle S."/>
            <person name="Wang J."/>
            <person name="Kuratani S."/>
            <person name="Yin Y."/>
            <person name="Aken B."/>
            <person name="Zhang G."/>
            <person name="Irie N."/>
        </authorList>
    </citation>
    <scope>NUCLEOTIDE SEQUENCE [LARGE SCALE GENOMIC DNA]</scope>
</reference>
<evidence type="ECO:0000313" key="2">
    <source>
        <dbReference type="Proteomes" id="UP000031443"/>
    </source>
</evidence>
<dbReference type="EMBL" id="KB516029">
    <property type="protein sequence ID" value="EMP39649.1"/>
    <property type="molecule type" value="Genomic_DNA"/>
</dbReference>
<sequence length="73" mass="7788">MDTCKGGVSCNMEKDFVDEKEEADKEEENAQQASGESVLRCSQNWGAFAASTATGKVCSRVWGWSGNPPGTSP</sequence>
<protein>
    <submittedName>
        <fullName evidence="1">Uncharacterized protein</fullName>
    </submittedName>
</protein>
<accession>M7BQZ7</accession>
<organism evidence="1 2">
    <name type="scientific">Chelonia mydas</name>
    <name type="common">Green sea-turtle</name>
    <name type="synonym">Chelonia agassizi</name>
    <dbReference type="NCBI Taxonomy" id="8469"/>
    <lineage>
        <taxon>Eukaryota</taxon>
        <taxon>Metazoa</taxon>
        <taxon>Chordata</taxon>
        <taxon>Craniata</taxon>
        <taxon>Vertebrata</taxon>
        <taxon>Euteleostomi</taxon>
        <taxon>Archelosauria</taxon>
        <taxon>Testudinata</taxon>
        <taxon>Testudines</taxon>
        <taxon>Cryptodira</taxon>
        <taxon>Durocryptodira</taxon>
        <taxon>Americhelydia</taxon>
        <taxon>Chelonioidea</taxon>
        <taxon>Cheloniidae</taxon>
        <taxon>Chelonia</taxon>
    </lineage>
</organism>
<evidence type="ECO:0000313" key="1">
    <source>
        <dbReference type="EMBL" id="EMP39649.1"/>
    </source>
</evidence>
<name>M7BQZ7_CHEMY</name>